<evidence type="ECO:0000313" key="4">
    <source>
        <dbReference type="Proteomes" id="UP000077868"/>
    </source>
</evidence>
<dbReference type="KEGG" id="ndk:I601_1442"/>
<dbReference type="EMBL" id="CP015079">
    <property type="protein sequence ID" value="ANH37878.1"/>
    <property type="molecule type" value="Genomic_DNA"/>
</dbReference>
<evidence type="ECO:0000259" key="2">
    <source>
        <dbReference type="Pfam" id="PF23771"/>
    </source>
</evidence>
<keyword evidence="4" id="KW-1185">Reference proteome</keyword>
<dbReference type="InterPro" id="IPR024498">
    <property type="entry name" value="DUF2786"/>
</dbReference>
<feature type="domain" description="DUF2786" evidence="1">
    <location>
        <begin position="5"/>
        <end position="41"/>
    </location>
</feature>
<accession>A0A1A9GHW6</accession>
<dbReference type="Pfam" id="PF10979">
    <property type="entry name" value="DUF2786"/>
    <property type="match status" value="1"/>
</dbReference>
<proteinExistence type="predicted"/>
<evidence type="ECO:0000259" key="1">
    <source>
        <dbReference type="Pfam" id="PF10979"/>
    </source>
</evidence>
<reference evidence="3 4" key="1">
    <citation type="submission" date="2016-03" db="EMBL/GenBank/DDBJ databases">
        <title>Complete genome sequence of a soil Actinobacterium, Nocardioides dokdonensis FR1436.</title>
        <authorList>
            <person name="Kwon S.-K."/>
            <person name="Kim K."/>
            <person name="Kim J.F."/>
        </authorList>
    </citation>
    <scope>NUCLEOTIDE SEQUENCE [LARGE SCALE GENOMIC DNA]</scope>
    <source>
        <strain evidence="3 4">FR1436</strain>
    </source>
</reference>
<dbReference type="InterPro" id="IPR055592">
    <property type="entry name" value="DUF7168"/>
</dbReference>
<dbReference type="PATRIC" id="fig|1300347.3.peg.1440"/>
<dbReference type="Proteomes" id="UP000077868">
    <property type="component" value="Chromosome"/>
</dbReference>
<protein>
    <submittedName>
        <fullName evidence="3">Uncharacterized protein</fullName>
    </submittedName>
</protein>
<name>A0A1A9GHW6_9ACTN</name>
<dbReference type="AlphaFoldDB" id="A0A1A9GHW6"/>
<organism evidence="3 4">
    <name type="scientific">Nocardioides dokdonensis FR1436</name>
    <dbReference type="NCBI Taxonomy" id="1300347"/>
    <lineage>
        <taxon>Bacteria</taxon>
        <taxon>Bacillati</taxon>
        <taxon>Actinomycetota</taxon>
        <taxon>Actinomycetes</taxon>
        <taxon>Propionibacteriales</taxon>
        <taxon>Nocardioidaceae</taxon>
        <taxon>Nocardioides</taxon>
    </lineage>
</organism>
<dbReference type="STRING" id="1300347.I601_1442"/>
<feature type="domain" description="DUF7168" evidence="2">
    <location>
        <begin position="78"/>
        <end position="194"/>
    </location>
</feature>
<dbReference type="Pfam" id="PF23771">
    <property type="entry name" value="DUF7168"/>
    <property type="match status" value="1"/>
</dbReference>
<gene>
    <name evidence="3" type="ORF">I601_1442</name>
</gene>
<sequence length="268" mass="29524">MSAFLDKLSKVLAQAEAASTPEEADAFLAKAQYLSTRWSIDLASARQHTARQEQRPEPVQRTITIGEHRAMGNSRLVSLFLACARPNDVRTDIARDSTTVYAYGFAADLEVVEALYVHLALQMVHDASVFLASDAHLVEGAVWDPRTRTFGPPHKKTARLAFYEAFIDQVSTRLWTARKEAEERAERERLEHAEPEQGTSTALVLAEKEKEVAGYYSRTSQARGSWQAGRRRTGLDGGVAAWEAGTRSGAAARLSAARRLPGGRTQIA</sequence>
<dbReference type="OrthoDB" id="4760874at2"/>
<evidence type="ECO:0000313" key="3">
    <source>
        <dbReference type="EMBL" id="ANH37878.1"/>
    </source>
</evidence>
<dbReference type="RefSeq" id="WP_068107757.1">
    <property type="nucleotide sequence ID" value="NZ_CP015079.1"/>
</dbReference>